<keyword evidence="3" id="KW-0732">Signal</keyword>
<evidence type="ECO:0000259" key="4">
    <source>
        <dbReference type="Pfam" id="PF00150"/>
    </source>
</evidence>
<evidence type="ECO:0000313" key="5">
    <source>
        <dbReference type="EMBL" id="NWJ48978.1"/>
    </source>
</evidence>
<evidence type="ECO:0000313" key="8">
    <source>
        <dbReference type="Proteomes" id="UP001431572"/>
    </source>
</evidence>
<dbReference type="InterPro" id="IPR001547">
    <property type="entry name" value="Glyco_hydro_5"/>
</dbReference>
<dbReference type="GO" id="GO:0000272">
    <property type="term" value="P:polysaccharide catabolic process"/>
    <property type="evidence" value="ECO:0007669"/>
    <property type="project" value="InterPro"/>
</dbReference>
<reference evidence="6" key="2">
    <citation type="journal article" date="2024" name="Nature">
        <title>Anoxygenic phototroph of the Chloroflexota uses a type I reaction centre.</title>
        <authorList>
            <person name="Tsuji J.M."/>
            <person name="Shaw N.A."/>
            <person name="Nagashima S."/>
            <person name="Venkiteswaran J.J."/>
            <person name="Schiff S.L."/>
            <person name="Watanabe T."/>
            <person name="Fukui M."/>
            <person name="Hanada S."/>
            <person name="Tank M."/>
            <person name="Neufeld J.D."/>
        </authorList>
    </citation>
    <scope>NUCLEOTIDE SEQUENCE</scope>
    <source>
        <strain evidence="6">L227-S17</strain>
    </source>
</reference>
<dbReference type="EMBL" id="JACATZ010000003">
    <property type="protein sequence ID" value="NWJ48978.1"/>
    <property type="molecule type" value="Genomic_DNA"/>
</dbReference>
<dbReference type="InterPro" id="IPR017853">
    <property type="entry name" value="GH"/>
</dbReference>
<dbReference type="Pfam" id="PF00150">
    <property type="entry name" value="Cellulase"/>
    <property type="match status" value="1"/>
</dbReference>
<organism evidence="5 7">
    <name type="scientific">Candidatus Chlorohelix allophototropha</name>
    <dbReference type="NCBI Taxonomy" id="3003348"/>
    <lineage>
        <taxon>Bacteria</taxon>
        <taxon>Bacillati</taxon>
        <taxon>Chloroflexota</taxon>
        <taxon>Chloroflexia</taxon>
        <taxon>Candidatus Chloroheliales</taxon>
        <taxon>Candidatus Chloroheliaceae</taxon>
        <taxon>Candidatus Chlorohelix</taxon>
    </lineage>
</organism>
<sequence length="758" mass="84649">MSKGTIRGGIVVVILLSLSLLLTTLNPGTTPAQATDTNAPVRVSGTHFVNGSGQPIFMMGANYVGNTDRAWLMWDNDKFDADLIARNFQMVADAGLNTVRIFVMKPLRDDINANNFSKLDKVFEIAAARKLLILLAFNDYDEPDLAKEAQLNKRIVARYRNNSALFGYDLKNEPQFGDVVPATYPAGTNVPLQRDDFIKAYGERMSQAQVDAWRQTAEGKRVVPARLDAKGGYYYANAYKLYTEFLADSSKWVLSQSGKTTLDYIDSAESNKWRVYLDALSGTLDAWLSTRLQPLREAEPDAPVTVGWSNIVFAKLQANERLNFVSLHRFVSEGYSGVVTTMNLLTNLQSTFPQRPVTLEEFGYSNAHSDGATVPLNVTASQETALWLFLASRGFAGGLKWMLVNFPSGFNAVENNYGLLDNNTQPKPSYYALSTFAAFMRGENFLPTLNLSDLKPDGSNIYYLYEGAHALFTNATNRQSGVIRFTQPQASPFSAFWQGADLWLLATQPTPITLDLDTLFPFRDKSAQLKITTPGLPDTNMTSGAASLNFNAEANRLYYIHVPAQPPAFKKVAALGNGAWYFPETGHNLKGSFLTYWQNNGGLAMYGYPLSEELTENGFTVQYFQRNRFEYHPENKGTRYEVLLGLLGSDITAGRSQEAAFRSVTAFTSNANSLYFKETGHSLSYGFRFYWERNGGLAQFGFPISEEFSELNPADGKIYTVQYFQRARFEYHPELKGTRFETLLGLLGWQVVIGRGWL</sequence>
<reference evidence="5 7" key="1">
    <citation type="submission" date="2020-06" db="EMBL/GenBank/DDBJ databases">
        <title>Anoxygenic phototrophic Chloroflexota member uses a Type I reaction center.</title>
        <authorList>
            <person name="Tsuji J.M."/>
            <person name="Shaw N.A."/>
            <person name="Nagashima S."/>
            <person name="Venkiteswaran J."/>
            <person name="Schiff S.L."/>
            <person name="Hanada S."/>
            <person name="Tank M."/>
            <person name="Neufeld J.D."/>
        </authorList>
    </citation>
    <scope>NUCLEOTIDE SEQUENCE [LARGE SCALE GENOMIC DNA]</scope>
    <source>
        <strain evidence="5">L227-S17</strain>
    </source>
</reference>
<dbReference type="Proteomes" id="UP000521676">
    <property type="component" value="Unassembled WGS sequence"/>
</dbReference>
<dbReference type="SUPFAM" id="SSF51445">
    <property type="entry name" value="(Trans)glycosidases"/>
    <property type="match status" value="1"/>
</dbReference>
<accession>A0A8T7M9W2</accession>
<feature type="signal peptide" evidence="3">
    <location>
        <begin position="1"/>
        <end position="34"/>
    </location>
</feature>
<evidence type="ECO:0000256" key="1">
    <source>
        <dbReference type="ARBA" id="ARBA00022801"/>
    </source>
</evidence>
<dbReference type="GO" id="GO:0004553">
    <property type="term" value="F:hydrolase activity, hydrolyzing O-glycosyl compounds"/>
    <property type="evidence" value="ECO:0007669"/>
    <property type="project" value="InterPro"/>
</dbReference>
<evidence type="ECO:0000256" key="3">
    <source>
        <dbReference type="SAM" id="SignalP"/>
    </source>
</evidence>
<evidence type="ECO:0000313" key="6">
    <source>
        <dbReference type="EMBL" id="WJW68907.1"/>
    </source>
</evidence>
<dbReference type="AlphaFoldDB" id="A0A8T7M9W2"/>
<keyword evidence="8" id="KW-1185">Reference proteome</keyword>
<dbReference type="Proteomes" id="UP001431572">
    <property type="component" value="Chromosome 2"/>
</dbReference>
<proteinExistence type="predicted"/>
<protein>
    <submittedName>
        <fullName evidence="5">Cellulase family glycosylhydrolase</fullName>
    </submittedName>
    <submittedName>
        <fullName evidence="6">Glycoside hydrolase family 5 protein</fullName>
    </submittedName>
</protein>
<keyword evidence="1 6" id="KW-0378">Hydrolase</keyword>
<gene>
    <name evidence="5" type="ORF">HXX08_24215</name>
    <name evidence="6" type="ORF">OZ401_004529</name>
</gene>
<name>A0A8T7M9W2_9CHLR</name>
<feature type="domain" description="Glycoside hydrolase family 5" evidence="4">
    <location>
        <begin position="74"/>
        <end position="178"/>
    </location>
</feature>
<dbReference type="Gene3D" id="3.20.20.80">
    <property type="entry name" value="Glycosidases"/>
    <property type="match status" value="1"/>
</dbReference>
<dbReference type="EMBL" id="CP128400">
    <property type="protein sequence ID" value="WJW68907.1"/>
    <property type="molecule type" value="Genomic_DNA"/>
</dbReference>
<evidence type="ECO:0000256" key="2">
    <source>
        <dbReference type="ARBA" id="ARBA00023295"/>
    </source>
</evidence>
<dbReference type="RefSeq" id="WP_341470812.1">
    <property type="nucleotide sequence ID" value="NZ_CP128400.1"/>
</dbReference>
<feature type="chain" id="PRO_5035724312" evidence="3">
    <location>
        <begin position="35"/>
        <end position="758"/>
    </location>
</feature>
<keyword evidence="2" id="KW-0326">Glycosidase</keyword>
<evidence type="ECO:0000313" key="7">
    <source>
        <dbReference type="Proteomes" id="UP000521676"/>
    </source>
</evidence>